<proteinExistence type="inferred from homology"/>
<dbReference type="PANTHER" id="PTHR12151:SF25">
    <property type="entry name" value="LINALOOL DEHYDRATASE_ISOMERASE DOMAIN-CONTAINING PROTEIN"/>
    <property type="match status" value="1"/>
</dbReference>
<comment type="caution">
    <text evidence="7">The sequence shown here is derived from an EMBL/GenBank/DDBJ whole genome shotgun (WGS) entry which is preliminary data.</text>
</comment>
<name>A0A1A9RYU3_9NEIS</name>
<dbReference type="PROSITE" id="PS51352">
    <property type="entry name" value="THIOREDOXIN_2"/>
    <property type="match status" value="1"/>
</dbReference>
<feature type="disulfide bond" description="Redox-active" evidence="4">
    <location>
        <begin position="86"/>
        <end position="90"/>
    </location>
</feature>
<sequence length="214" mass="22545">MCKPILLMLTAALLLAGCPAGQNGNTGAPAASNPASAAASSPFHGADLRQEPIGGDFTLTAHSGRLASLSSFKGKVVALIFGYTHCPDVCPTHLLTHAQAIARLTPEQAGQVQVLFVSVDPERDTPELLARYVPAFHPSFIGLTGSRENVQAVMKQYGATAYAQPPNANGFYTVDHSSGTFLLNRQGRAAVLEPFGQSAEHLAQDIQTLLNQQP</sequence>
<evidence type="ECO:0000259" key="6">
    <source>
        <dbReference type="PROSITE" id="PS51352"/>
    </source>
</evidence>
<accession>A0A1A9RYU3</accession>
<keyword evidence="4" id="KW-1015">Disulfide bond</keyword>
<protein>
    <submittedName>
        <fullName evidence="7">AhpC/TSA family antioxidant</fullName>
    </submittedName>
</protein>
<dbReference type="PANTHER" id="PTHR12151">
    <property type="entry name" value="ELECTRON TRANSPORT PROTIN SCO1/SENC FAMILY MEMBER"/>
    <property type="match status" value="1"/>
</dbReference>
<evidence type="ECO:0000313" key="8">
    <source>
        <dbReference type="Proteomes" id="UP000077885"/>
    </source>
</evidence>
<evidence type="ECO:0000256" key="1">
    <source>
        <dbReference type="ARBA" id="ARBA00010996"/>
    </source>
</evidence>
<dbReference type="InterPro" id="IPR003782">
    <property type="entry name" value="SCO1/SenC"/>
</dbReference>
<dbReference type="Pfam" id="PF02630">
    <property type="entry name" value="SCO1-SenC"/>
    <property type="match status" value="1"/>
</dbReference>
<feature type="binding site" evidence="3">
    <location>
        <position position="176"/>
    </location>
    <ligand>
        <name>Cu cation</name>
        <dbReference type="ChEBI" id="CHEBI:23378"/>
    </ligand>
</feature>
<feature type="binding site" evidence="3">
    <location>
        <position position="90"/>
    </location>
    <ligand>
        <name>Cu cation</name>
        <dbReference type="ChEBI" id="CHEBI:23378"/>
    </ligand>
</feature>
<dbReference type="FunFam" id="3.40.30.10:FF:000013">
    <property type="entry name" value="Blast:Protein SCO1 homolog, mitochondrial"/>
    <property type="match status" value="1"/>
</dbReference>
<evidence type="ECO:0000313" key="7">
    <source>
        <dbReference type="EMBL" id="OAM29375.1"/>
    </source>
</evidence>
<evidence type="ECO:0000256" key="5">
    <source>
        <dbReference type="SAM" id="SignalP"/>
    </source>
</evidence>
<keyword evidence="2 3" id="KW-0186">Copper</keyword>
<evidence type="ECO:0000256" key="2">
    <source>
        <dbReference type="ARBA" id="ARBA00023008"/>
    </source>
</evidence>
<dbReference type="CDD" id="cd02968">
    <property type="entry name" value="SCO"/>
    <property type="match status" value="1"/>
</dbReference>
<evidence type="ECO:0000256" key="4">
    <source>
        <dbReference type="PIRSR" id="PIRSR603782-2"/>
    </source>
</evidence>
<dbReference type="SUPFAM" id="SSF52833">
    <property type="entry name" value="Thioredoxin-like"/>
    <property type="match status" value="1"/>
</dbReference>
<dbReference type="Proteomes" id="UP000077885">
    <property type="component" value="Unassembled WGS sequence"/>
</dbReference>
<dbReference type="RefSeq" id="WP_067591497.1">
    <property type="nucleotide sequence ID" value="NZ_LXSL01000014.1"/>
</dbReference>
<keyword evidence="5" id="KW-0732">Signal</keyword>
<keyword evidence="3" id="KW-0479">Metal-binding</keyword>
<feature type="chain" id="PRO_5008396301" evidence="5">
    <location>
        <begin position="25"/>
        <end position="214"/>
    </location>
</feature>
<gene>
    <name evidence="7" type="ORF">A7P95_03965</name>
</gene>
<dbReference type="Gene3D" id="3.40.30.10">
    <property type="entry name" value="Glutaredoxin"/>
    <property type="match status" value="1"/>
</dbReference>
<feature type="signal peptide" evidence="5">
    <location>
        <begin position="1"/>
        <end position="24"/>
    </location>
</feature>
<evidence type="ECO:0000256" key="3">
    <source>
        <dbReference type="PIRSR" id="PIRSR603782-1"/>
    </source>
</evidence>
<reference evidence="8" key="1">
    <citation type="submission" date="2016-05" db="EMBL/GenBank/DDBJ databases">
        <title>Draft genome of Corynebacterium afermentans subsp. afermentans LCDC 88199T.</title>
        <authorList>
            <person name="Bernier A.-M."/>
            <person name="Bernard K."/>
        </authorList>
    </citation>
    <scope>NUCLEOTIDE SEQUENCE [LARGE SCALE GENOMIC DNA]</scope>
    <source>
        <strain evidence="8">NML02-A-017</strain>
    </source>
</reference>
<dbReference type="STRING" id="1795827.A7P95_03965"/>
<dbReference type="InterPro" id="IPR013766">
    <property type="entry name" value="Thioredoxin_domain"/>
</dbReference>
<dbReference type="PROSITE" id="PS51257">
    <property type="entry name" value="PROKAR_LIPOPROTEIN"/>
    <property type="match status" value="1"/>
</dbReference>
<keyword evidence="8" id="KW-1185">Reference proteome</keyword>
<dbReference type="GO" id="GO:0046872">
    <property type="term" value="F:metal ion binding"/>
    <property type="evidence" value="ECO:0007669"/>
    <property type="project" value="UniProtKB-KW"/>
</dbReference>
<comment type="similarity">
    <text evidence="1">Belongs to the SCO1/2 family.</text>
</comment>
<feature type="domain" description="Thioredoxin" evidence="6">
    <location>
        <begin position="48"/>
        <end position="211"/>
    </location>
</feature>
<organism evidence="7 8">
    <name type="scientific">Eikenella longinqua</name>
    <dbReference type="NCBI Taxonomy" id="1795827"/>
    <lineage>
        <taxon>Bacteria</taxon>
        <taxon>Pseudomonadati</taxon>
        <taxon>Pseudomonadota</taxon>
        <taxon>Betaproteobacteria</taxon>
        <taxon>Neisseriales</taxon>
        <taxon>Neisseriaceae</taxon>
        <taxon>Eikenella</taxon>
    </lineage>
</organism>
<dbReference type="InterPro" id="IPR036249">
    <property type="entry name" value="Thioredoxin-like_sf"/>
</dbReference>
<feature type="binding site" evidence="3">
    <location>
        <position position="86"/>
    </location>
    <ligand>
        <name>Cu cation</name>
        <dbReference type="ChEBI" id="CHEBI:23378"/>
    </ligand>
</feature>
<dbReference type="EMBL" id="LXSL01000014">
    <property type="protein sequence ID" value="OAM29375.1"/>
    <property type="molecule type" value="Genomic_DNA"/>
</dbReference>
<dbReference type="AlphaFoldDB" id="A0A1A9RYU3"/>